<dbReference type="InterPro" id="IPR029063">
    <property type="entry name" value="SAM-dependent_MTases_sf"/>
</dbReference>
<keyword evidence="5" id="KW-1185">Reference proteome</keyword>
<dbReference type="SUPFAM" id="SSF53335">
    <property type="entry name" value="S-adenosyl-L-methionine-dependent methyltransferases"/>
    <property type="match status" value="1"/>
</dbReference>
<dbReference type="CDD" id="cd02440">
    <property type="entry name" value="AdoMet_MTases"/>
    <property type="match status" value="1"/>
</dbReference>
<dbReference type="PANTHER" id="PTHR23108">
    <property type="entry name" value="METHYLTRANSFERASE-RELATED"/>
    <property type="match status" value="1"/>
</dbReference>
<keyword evidence="1" id="KW-0808">Transferase</keyword>
<dbReference type="InterPro" id="IPR019410">
    <property type="entry name" value="Methyltransf_16"/>
</dbReference>
<feature type="compositionally biased region" description="Basic and acidic residues" evidence="3">
    <location>
        <begin position="67"/>
        <end position="92"/>
    </location>
</feature>
<dbReference type="GO" id="GO:0008276">
    <property type="term" value="F:protein methyltransferase activity"/>
    <property type="evidence" value="ECO:0007669"/>
    <property type="project" value="InterPro"/>
</dbReference>
<evidence type="ECO:0000256" key="2">
    <source>
        <dbReference type="ARBA" id="ARBA00022691"/>
    </source>
</evidence>
<dbReference type="Ensembl" id="ENSNMLT00000000468.1">
    <property type="protein sequence ID" value="ENSNMLP00000000393.1"/>
    <property type="gene ID" value="ENSNMLG00000000325.1"/>
</dbReference>
<dbReference type="AlphaFoldDB" id="A0A8C6S556"/>
<reference evidence="4" key="1">
    <citation type="submission" date="2025-08" db="UniProtKB">
        <authorList>
            <consortium name="Ensembl"/>
        </authorList>
    </citation>
    <scope>IDENTIFICATION</scope>
</reference>
<keyword evidence="1" id="KW-0489">Methyltransferase</keyword>
<reference evidence="4" key="2">
    <citation type="submission" date="2025-09" db="UniProtKB">
        <authorList>
            <consortium name="Ensembl"/>
        </authorList>
    </citation>
    <scope>IDENTIFICATION</scope>
</reference>
<proteinExistence type="predicted"/>
<dbReference type="InterPro" id="IPR038899">
    <property type="entry name" value="METTL22"/>
</dbReference>
<organism evidence="4 5">
    <name type="scientific">Neogobius melanostomus</name>
    <name type="common">round goby</name>
    <dbReference type="NCBI Taxonomy" id="47308"/>
    <lineage>
        <taxon>Eukaryota</taxon>
        <taxon>Metazoa</taxon>
        <taxon>Chordata</taxon>
        <taxon>Craniata</taxon>
        <taxon>Vertebrata</taxon>
        <taxon>Euteleostomi</taxon>
        <taxon>Actinopterygii</taxon>
        <taxon>Neopterygii</taxon>
        <taxon>Teleostei</taxon>
        <taxon>Neoteleostei</taxon>
        <taxon>Acanthomorphata</taxon>
        <taxon>Gobiaria</taxon>
        <taxon>Gobiiformes</taxon>
        <taxon>Gobioidei</taxon>
        <taxon>Gobiidae</taxon>
        <taxon>Benthophilinae</taxon>
        <taxon>Neogobiini</taxon>
        <taxon>Neogobius</taxon>
    </lineage>
</organism>
<accession>A0A8C6S556</accession>
<dbReference type="Pfam" id="PF10294">
    <property type="entry name" value="Methyltransf_16"/>
    <property type="match status" value="1"/>
</dbReference>
<dbReference type="Proteomes" id="UP000694523">
    <property type="component" value="Unplaced"/>
</dbReference>
<protein>
    <submittedName>
        <fullName evidence="4">Methyltransferase like 22</fullName>
    </submittedName>
</protein>
<name>A0A8C6S556_9GOBI</name>
<dbReference type="Gene3D" id="3.40.50.150">
    <property type="entry name" value="Vaccinia Virus protein VP39"/>
    <property type="match status" value="1"/>
</dbReference>
<feature type="region of interest" description="Disordered" evidence="3">
    <location>
        <begin position="50"/>
        <end position="164"/>
    </location>
</feature>
<dbReference type="PANTHER" id="PTHR23108:SF0">
    <property type="entry name" value="METHYLTRANSFERASE-LIKE PROTEIN 22"/>
    <property type="match status" value="1"/>
</dbReference>
<dbReference type="GO" id="GO:0005634">
    <property type="term" value="C:nucleus"/>
    <property type="evidence" value="ECO:0007669"/>
    <property type="project" value="TreeGrafter"/>
</dbReference>
<evidence type="ECO:0000313" key="5">
    <source>
        <dbReference type="Proteomes" id="UP000694523"/>
    </source>
</evidence>
<evidence type="ECO:0000313" key="4">
    <source>
        <dbReference type="Ensembl" id="ENSNMLP00000000393.1"/>
    </source>
</evidence>
<dbReference type="GO" id="GO:0032259">
    <property type="term" value="P:methylation"/>
    <property type="evidence" value="ECO:0007669"/>
    <property type="project" value="UniProtKB-KW"/>
</dbReference>
<sequence>IPYLSPARMDSVTFHHDSVLSDVHMLQPRARHLMTRLNRAGQPVFMSRFTLLPQDETGGTSSRKKRVSEQIREDQISSGDRVSEQSPEDHQSSGDSVSGQSPEDRKSKGDSVSVQSPEDHQSSGDSVSGQSPEHQQTSGDRVREQSSDSGESSDEDHGVVLDQDGDFDFTRRRYGPHMTFQRTHRVKCLLVPLAGVARALLLADWVLSQRGAFTGTTVLELGAGTGLSSIITASVAKRVYCTDVGEDLLSMCRRNVSLNKHLMECNGGEVRVRQLDWLQRDLCTDAEQEFSWSEEDVADLYDHTTLIIAADVVYDDDFTDAFFRTLYQLCSSFNRSCDIYISIEKRLNFTLRHMDVCCEAYEHFRRCLSQLQDLPGPPTFTVQRVALDFPQCVMYERVEQLVRSLHKPLKTSL</sequence>
<feature type="compositionally biased region" description="Polar residues" evidence="3">
    <location>
        <begin position="123"/>
        <end position="139"/>
    </location>
</feature>
<keyword evidence="2" id="KW-0949">S-adenosyl-L-methionine</keyword>
<evidence type="ECO:0000256" key="3">
    <source>
        <dbReference type="SAM" id="MobiDB-lite"/>
    </source>
</evidence>
<evidence type="ECO:0000256" key="1">
    <source>
        <dbReference type="ARBA" id="ARBA00022603"/>
    </source>
</evidence>